<organism evidence="1">
    <name type="scientific">marine sediment metagenome</name>
    <dbReference type="NCBI Taxonomy" id="412755"/>
    <lineage>
        <taxon>unclassified sequences</taxon>
        <taxon>metagenomes</taxon>
        <taxon>ecological metagenomes</taxon>
    </lineage>
</organism>
<proteinExistence type="predicted"/>
<comment type="caution">
    <text evidence="1">The sequence shown here is derived from an EMBL/GenBank/DDBJ whole genome shotgun (WGS) entry which is preliminary data.</text>
</comment>
<sequence>MSNSRIYQSLPVKDGLVFGVVFSERSILDISPIPVAVPMVSTPGQRLCLNCR</sequence>
<dbReference type="EMBL" id="LAZR01002978">
    <property type="protein sequence ID" value="KKN23369.1"/>
    <property type="molecule type" value="Genomic_DNA"/>
</dbReference>
<protein>
    <submittedName>
        <fullName evidence="1">Uncharacterized protein</fullName>
    </submittedName>
</protein>
<accession>A0A0F9NZT3</accession>
<name>A0A0F9NZT3_9ZZZZ</name>
<reference evidence="1" key="1">
    <citation type="journal article" date="2015" name="Nature">
        <title>Complex archaea that bridge the gap between prokaryotes and eukaryotes.</title>
        <authorList>
            <person name="Spang A."/>
            <person name="Saw J.H."/>
            <person name="Jorgensen S.L."/>
            <person name="Zaremba-Niedzwiedzka K."/>
            <person name="Martijn J."/>
            <person name="Lind A.E."/>
            <person name="van Eijk R."/>
            <person name="Schleper C."/>
            <person name="Guy L."/>
            <person name="Ettema T.J."/>
        </authorList>
    </citation>
    <scope>NUCLEOTIDE SEQUENCE</scope>
</reference>
<evidence type="ECO:0000313" key="1">
    <source>
        <dbReference type="EMBL" id="KKN23369.1"/>
    </source>
</evidence>
<gene>
    <name evidence="1" type="ORF">LCGC14_0905680</name>
</gene>
<dbReference type="AlphaFoldDB" id="A0A0F9NZT3"/>